<dbReference type="Gene3D" id="3.40.47.10">
    <property type="match status" value="1"/>
</dbReference>
<dbReference type="InterPro" id="IPR049552">
    <property type="entry name" value="PKS_DH_N"/>
</dbReference>
<organism evidence="14 15">
    <name type="scientific">Lentzea tibetensis</name>
    <dbReference type="NCBI Taxonomy" id="2591470"/>
    <lineage>
        <taxon>Bacteria</taxon>
        <taxon>Bacillati</taxon>
        <taxon>Actinomycetota</taxon>
        <taxon>Actinomycetes</taxon>
        <taxon>Pseudonocardiales</taxon>
        <taxon>Pseudonocardiaceae</taxon>
        <taxon>Lentzea</taxon>
    </lineage>
</organism>
<keyword evidence="8" id="KW-0511">Multifunctional enzyme</keyword>
<dbReference type="GO" id="GO:0004315">
    <property type="term" value="F:3-oxoacyl-[acyl-carrier-protein] synthase activity"/>
    <property type="evidence" value="ECO:0007669"/>
    <property type="project" value="InterPro"/>
</dbReference>
<dbReference type="PROSITE" id="PS00012">
    <property type="entry name" value="PHOSPHOPANTETHEINE"/>
    <property type="match status" value="1"/>
</dbReference>
<dbReference type="Pfam" id="PF02801">
    <property type="entry name" value="Ketoacyl-synt_C"/>
    <property type="match status" value="1"/>
</dbReference>
<feature type="domain" description="Ketosynthase family 3 (KS3)" evidence="12">
    <location>
        <begin position="38"/>
        <end position="455"/>
    </location>
</feature>
<dbReference type="InterPro" id="IPR049900">
    <property type="entry name" value="PKS_mFAS_DH"/>
</dbReference>
<dbReference type="FunFam" id="1.10.1200.10:FF:000007">
    <property type="entry name" value="Probable polyketide synthase pks17"/>
    <property type="match status" value="1"/>
</dbReference>
<dbReference type="InterPro" id="IPR013968">
    <property type="entry name" value="PKS_KR"/>
</dbReference>
<dbReference type="Pfam" id="PF00550">
    <property type="entry name" value="PP-binding"/>
    <property type="match status" value="1"/>
</dbReference>
<dbReference type="GO" id="GO:0004312">
    <property type="term" value="F:fatty acid synthase activity"/>
    <property type="evidence" value="ECO:0007669"/>
    <property type="project" value="TreeGrafter"/>
</dbReference>
<feature type="region of interest" description="C-terminal hotdog fold" evidence="10">
    <location>
        <begin position="1034"/>
        <end position="1167"/>
    </location>
</feature>
<evidence type="ECO:0000256" key="10">
    <source>
        <dbReference type="PROSITE-ProRule" id="PRU01363"/>
    </source>
</evidence>
<evidence type="ECO:0000313" key="14">
    <source>
        <dbReference type="EMBL" id="TWP46685.1"/>
    </source>
</evidence>
<dbReference type="Pfam" id="PF08659">
    <property type="entry name" value="KR"/>
    <property type="match status" value="1"/>
</dbReference>
<evidence type="ECO:0000256" key="1">
    <source>
        <dbReference type="ARBA" id="ARBA00001957"/>
    </source>
</evidence>
<evidence type="ECO:0000256" key="7">
    <source>
        <dbReference type="ARBA" id="ARBA00023194"/>
    </source>
</evidence>
<evidence type="ECO:0000256" key="3">
    <source>
        <dbReference type="ARBA" id="ARBA00022450"/>
    </source>
</evidence>
<protein>
    <submittedName>
        <fullName evidence="14">SDR family NAD(P)-dependent oxidoreductase</fullName>
    </submittedName>
</protein>
<dbReference type="PROSITE" id="PS52019">
    <property type="entry name" value="PKS_MFAS_DH"/>
    <property type="match status" value="1"/>
</dbReference>
<dbReference type="InterPro" id="IPR016039">
    <property type="entry name" value="Thiolase-like"/>
</dbReference>
<keyword evidence="4" id="KW-0597">Phosphoprotein</keyword>
<dbReference type="InterPro" id="IPR016036">
    <property type="entry name" value="Malonyl_transacylase_ACP-bd"/>
</dbReference>
<dbReference type="EMBL" id="VOBR01000031">
    <property type="protein sequence ID" value="TWP46685.1"/>
    <property type="molecule type" value="Genomic_DNA"/>
</dbReference>
<evidence type="ECO:0000259" key="13">
    <source>
        <dbReference type="PROSITE" id="PS52019"/>
    </source>
</evidence>
<dbReference type="InterPro" id="IPR032821">
    <property type="entry name" value="PKS_assoc"/>
</dbReference>
<dbReference type="PANTHER" id="PTHR43775:SF51">
    <property type="entry name" value="INACTIVE PHENOLPHTHIOCEROL SYNTHESIS POLYKETIDE SYNTHASE TYPE I PKS1-RELATED"/>
    <property type="match status" value="1"/>
</dbReference>
<dbReference type="SMART" id="SM00825">
    <property type="entry name" value="PKS_KS"/>
    <property type="match status" value="1"/>
</dbReference>
<dbReference type="SUPFAM" id="SSF53901">
    <property type="entry name" value="Thiolase-like"/>
    <property type="match status" value="1"/>
</dbReference>
<evidence type="ECO:0000313" key="15">
    <source>
        <dbReference type="Proteomes" id="UP000316639"/>
    </source>
</evidence>
<comment type="cofactor">
    <cofactor evidence="1">
        <name>pantetheine 4'-phosphate</name>
        <dbReference type="ChEBI" id="CHEBI:47942"/>
    </cofactor>
</comment>
<dbReference type="GO" id="GO:0006633">
    <property type="term" value="P:fatty acid biosynthetic process"/>
    <property type="evidence" value="ECO:0007669"/>
    <property type="project" value="InterPro"/>
</dbReference>
<keyword evidence="3" id="KW-0596">Phosphopantetheine</keyword>
<evidence type="ECO:0000256" key="6">
    <source>
        <dbReference type="ARBA" id="ARBA00022737"/>
    </source>
</evidence>
<dbReference type="PROSITE" id="PS00606">
    <property type="entry name" value="KS3_1"/>
    <property type="match status" value="1"/>
</dbReference>
<evidence type="ECO:0000256" key="2">
    <source>
        <dbReference type="ARBA" id="ARBA00004792"/>
    </source>
</evidence>
<dbReference type="SMART" id="SM00822">
    <property type="entry name" value="PKS_KR"/>
    <property type="match status" value="1"/>
</dbReference>
<dbReference type="PROSITE" id="PS50075">
    <property type="entry name" value="CARRIER"/>
    <property type="match status" value="1"/>
</dbReference>
<dbReference type="InterPro" id="IPR042104">
    <property type="entry name" value="PKS_dehydratase_sf"/>
</dbReference>
<comment type="pathway">
    <text evidence="2">Antibiotic biosynthesis.</text>
</comment>
<dbReference type="InterPro" id="IPR014043">
    <property type="entry name" value="Acyl_transferase_dom"/>
</dbReference>
<dbReference type="GO" id="GO:0031177">
    <property type="term" value="F:phosphopantetheine binding"/>
    <property type="evidence" value="ECO:0007669"/>
    <property type="project" value="InterPro"/>
</dbReference>
<dbReference type="SUPFAM" id="SSF55048">
    <property type="entry name" value="Probable ACP-binding domain of malonyl-CoA ACP transacylase"/>
    <property type="match status" value="1"/>
</dbReference>
<dbReference type="Pfam" id="PF00109">
    <property type="entry name" value="ketoacyl-synt"/>
    <property type="match status" value="1"/>
</dbReference>
<dbReference type="InterPro" id="IPR057326">
    <property type="entry name" value="KR_dom"/>
</dbReference>
<dbReference type="OrthoDB" id="9778690at2"/>
<dbReference type="Pfam" id="PF21089">
    <property type="entry name" value="PKS_DH_N"/>
    <property type="match status" value="1"/>
</dbReference>
<reference evidence="14 15" key="1">
    <citation type="submission" date="2019-07" db="EMBL/GenBank/DDBJ databases">
        <title>Lentzea xizangensis sp. nov., isolated from Qinghai-Tibetan Plateau Soils.</title>
        <authorList>
            <person name="Huang J."/>
        </authorList>
    </citation>
    <scope>NUCLEOTIDE SEQUENCE [LARGE SCALE GENOMIC DNA]</scope>
    <source>
        <strain evidence="14 15">FXJ1.1311</strain>
    </source>
</reference>
<dbReference type="Gene3D" id="3.40.50.720">
    <property type="entry name" value="NAD(P)-binding Rossmann-like Domain"/>
    <property type="match status" value="1"/>
</dbReference>
<accession>A0A563EIQ6</accession>
<dbReference type="InterPro" id="IPR014030">
    <property type="entry name" value="Ketoacyl_synth_N"/>
</dbReference>
<dbReference type="SUPFAM" id="SSF51735">
    <property type="entry name" value="NAD(P)-binding Rossmann-fold domains"/>
    <property type="match status" value="2"/>
</dbReference>
<dbReference type="InterPro" id="IPR020841">
    <property type="entry name" value="PKS_Beta-ketoAc_synthase_dom"/>
</dbReference>
<keyword evidence="5" id="KW-0808">Transferase</keyword>
<dbReference type="InterPro" id="IPR020807">
    <property type="entry name" value="PKS_DH"/>
</dbReference>
<dbReference type="InterPro" id="IPR055123">
    <property type="entry name" value="SpnB-like_Rossmann"/>
</dbReference>
<dbReference type="Pfam" id="PF22953">
    <property type="entry name" value="SpnB_Rossmann"/>
    <property type="match status" value="1"/>
</dbReference>
<dbReference type="InterPro" id="IPR036291">
    <property type="entry name" value="NAD(P)-bd_dom_sf"/>
</dbReference>
<dbReference type="Pfam" id="PF00698">
    <property type="entry name" value="Acyl_transf_1"/>
    <property type="match status" value="1"/>
</dbReference>
<keyword evidence="9" id="KW-0012">Acyltransferase</keyword>
<dbReference type="Proteomes" id="UP000316639">
    <property type="component" value="Unassembled WGS sequence"/>
</dbReference>
<name>A0A563EIQ6_9PSEU</name>
<feature type="domain" description="Carrier" evidence="11">
    <location>
        <begin position="1588"/>
        <end position="1663"/>
    </location>
</feature>
<dbReference type="InterPro" id="IPR015083">
    <property type="entry name" value="NorB/c/GfsB-D-like_docking"/>
</dbReference>
<dbReference type="SMART" id="SM00827">
    <property type="entry name" value="PKS_AT"/>
    <property type="match status" value="1"/>
</dbReference>
<dbReference type="SMART" id="SM00823">
    <property type="entry name" value="PKS_PP"/>
    <property type="match status" value="1"/>
</dbReference>
<keyword evidence="15" id="KW-1185">Reference proteome</keyword>
<dbReference type="SUPFAM" id="SSF47336">
    <property type="entry name" value="ACP-like"/>
    <property type="match status" value="1"/>
</dbReference>
<dbReference type="InterPro" id="IPR016035">
    <property type="entry name" value="Acyl_Trfase/lysoPLipase"/>
</dbReference>
<dbReference type="FunFam" id="3.40.47.10:FF:000019">
    <property type="entry name" value="Polyketide synthase type I"/>
    <property type="match status" value="1"/>
</dbReference>
<dbReference type="Pfam" id="PF16197">
    <property type="entry name" value="KAsynt_C_assoc"/>
    <property type="match status" value="1"/>
</dbReference>
<dbReference type="Gene3D" id="3.10.129.110">
    <property type="entry name" value="Polyketide synthase dehydratase"/>
    <property type="match status" value="1"/>
</dbReference>
<dbReference type="Pfam" id="PF14765">
    <property type="entry name" value="PS-DH"/>
    <property type="match status" value="1"/>
</dbReference>
<dbReference type="InterPro" id="IPR006162">
    <property type="entry name" value="Ppantetheine_attach_site"/>
</dbReference>
<dbReference type="SMART" id="SM00826">
    <property type="entry name" value="PKS_DH"/>
    <property type="match status" value="1"/>
</dbReference>
<dbReference type="InterPro" id="IPR050091">
    <property type="entry name" value="PKS_NRPS_Biosynth_Enz"/>
</dbReference>
<dbReference type="InterPro" id="IPR001227">
    <property type="entry name" value="Ac_transferase_dom_sf"/>
</dbReference>
<evidence type="ECO:0000259" key="11">
    <source>
        <dbReference type="PROSITE" id="PS50075"/>
    </source>
</evidence>
<dbReference type="Gene3D" id="3.40.366.10">
    <property type="entry name" value="Malonyl-Coenzyme A Acyl Carrier Protein, domain 2"/>
    <property type="match status" value="1"/>
</dbReference>
<dbReference type="InterPro" id="IPR018201">
    <property type="entry name" value="Ketoacyl_synth_AS"/>
</dbReference>
<dbReference type="PROSITE" id="PS52004">
    <property type="entry name" value="KS3_2"/>
    <property type="match status" value="1"/>
</dbReference>
<dbReference type="Pfam" id="PF08990">
    <property type="entry name" value="Docking"/>
    <property type="match status" value="1"/>
</dbReference>
<dbReference type="GO" id="GO:0033068">
    <property type="term" value="P:macrolide biosynthetic process"/>
    <property type="evidence" value="ECO:0007669"/>
    <property type="project" value="UniProtKB-ARBA"/>
</dbReference>
<dbReference type="SMART" id="SM01294">
    <property type="entry name" value="PKS_PP_betabranch"/>
    <property type="match status" value="1"/>
</dbReference>
<dbReference type="SUPFAM" id="SSF52151">
    <property type="entry name" value="FabD/lysophospholipase-like"/>
    <property type="match status" value="1"/>
</dbReference>
<dbReference type="CDD" id="cd08956">
    <property type="entry name" value="KR_3_FAS_SDR_x"/>
    <property type="match status" value="1"/>
</dbReference>
<evidence type="ECO:0000259" key="12">
    <source>
        <dbReference type="PROSITE" id="PS52004"/>
    </source>
</evidence>
<feature type="active site" description="Proton donor; for dehydratase activity" evidence="10">
    <location>
        <position position="1093"/>
    </location>
</feature>
<comment type="caution">
    <text evidence="14">The sequence shown here is derived from an EMBL/GenBank/DDBJ whole genome shotgun (WGS) entry which is preliminary data.</text>
</comment>
<feature type="active site" description="Proton acceptor; for dehydratase activity" evidence="10">
    <location>
        <position position="939"/>
    </location>
</feature>
<gene>
    <name evidence="14" type="ORF">FKR81_35230</name>
</gene>
<feature type="region of interest" description="N-terminal hotdog fold" evidence="10">
    <location>
        <begin position="907"/>
        <end position="1023"/>
    </location>
</feature>
<dbReference type="Gene3D" id="3.30.70.3290">
    <property type="match status" value="1"/>
</dbReference>
<proteinExistence type="predicted"/>
<evidence type="ECO:0000256" key="9">
    <source>
        <dbReference type="ARBA" id="ARBA00023315"/>
    </source>
</evidence>
<dbReference type="InterPro" id="IPR049551">
    <property type="entry name" value="PKS_DH_C"/>
</dbReference>
<dbReference type="Gene3D" id="1.10.1200.10">
    <property type="entry name" value="ACP-like"/>
    <property type="match status" value="1"/>
</dbReference>
<dbReference type="InterPro" id="IPR036736">
    <property type="entry name" value="ACP-like_sf"/>
</dbReference>
<keyword evidence="7" id="KW-0045">Antibiotic biosynthesis</keyword>
<dbReference type="InterPro" id="IPR014031">
    <property type="entry name" value="Ketoacyl_synth_C"/>
</dbReference>
<dbReference type="InterPro" id="IPR009081">
    <property type="entry name" value="PP-bd_ACP"/>
</dbReference>
<feature type="domain" description="PKS/mFAS DH" evidence="13">
    <location>
        <begin position="907"/>
        <end position="1167"/>
    </location>
</feature>
<dbReference type="PANTHER" id="PTHR43775">
    <property type="entry name" value="FATTY ACID SYNTHASE"/>
    <property type="match status" value="1"/>
</dbReference>
<sequence>MEVFSVATEQDLVENLRWVTANLRETRRKLRELEDGATEPVAIIGMSCRLPGGAWTPEDLWDIVASGTDALSAFPKDRGWDLATVYDEDGPEVGGFFHDADRFDAEFFGISPREASTMDPQQRLLLEMAWESVERAGIDPESLRGSRTGVFAGVIHNDYAGQLRTSRSTTEAHVATGTTSSVATGRVAYFGGFEGPAITVDTACSSSLVAVHLACQSLLREESELALAGGAAVLATPGVFTEYNRQGGLAGDGRSKAFAAAADGAGFAEGGGVLLLERLSDAERNGHPVLAVIRGSAVNQDGASNGLTAPNGPSQRRVIRQALRNARLTADQIDVVEAHGTGTKLGDPIEAQAILATYGTGRTTPVHLGSVKSNIGHTQAAAGVASVIKMVMALRHGTLPKTLHADEPSPHVDWSAGAVELLTATKPWPDTGQPRRAAVSSFGLSGTNAHLILEEAPRKAEEPDELHGTLTPWVLSGRTGNALREQAVRLREHVAKLGVAEVGHTLATGRARFKHRAVIVGTERTTFDRALDALVAGDNAPGLVRGVARPENKVAFVFPGQGSQWPGMALALAEESPVFAARLAECGAALGWNLDEVLADEEALNRVEVVQPALFSVMVSLAALWRSFGVEPSAVVGHSQGEIAAACVAGALSLEDAARIVRLRSELIGRTLAGRGAMLSVLAPYDEVLGLLAGWEDRLWVAAVNGPASVTVSGDADAMAGFGMVLSEAGVPRWQLPGVDFAGHSGHVEEIREELLAIAAGVIPSESQVPFYSTTDQKWLVGTELDAEYWYRNLRQPVRFDQAMTTLPDEGFGLFVEMSPHPLLVPDLRDDVVGVGSLRRGEGGLERFALSLGEAHAHGVAVDWSSLTAGARRVDLPTYPFQRQRFWLDAPAVAGDVAAAGLEDVGHPLLAACTSLPGTDSMLFTGSVSSRTVPWLVDHAVFGSVVVPGAVFVDLAAHVATRAGCDLVEELTLTAPLVLLDAEPVALHVVVDGGRSASIYSRRQDEPWQLHATAAFGHGRAAVGVDGTWPPAGAHPVATEQLYELFGGIGIDYGPAFRGLREVWQRDGEIFATVTLPGELRAGKHFLHPVLLDAALHPLVLDNQTDGAALPFAWRGLALHNEGATELRARIVRSGDEVSVHLADQTGRPVLSIAGLTARPVTPAQIHTGPQDSLFRIDWVPFDGVPGPAAPVECLTLTGTGATAHEVVCDVLGSLRSWLAEDRPGKLAVVTSRALAASPGEEVLDLVNAAVWGLVRSAQSEHPGRFVLVDADDPAALERHLPVLGSSDETQFALRDGVLSVPRLARMPRISAEPVWDPEGTVLITGGAGTLGGLVARHLVTERGVRHLVLAGRSGAGAELAAELTELGADVRIATCDVADRRAVAALLDGIPEDRPLRGVVHAAGVLDDGVLESLTPDQVDAVLRPKIDAALNLHELTKDLDAFVLFSSAASTFGSPGQGNYAAANAFLDALAQHRAAQGLPATSLGWGLWQQRSKLTSGVIGTDLARIEHSGVAELPTADGLALFDAACAAGEAVLVPVRLDPLALRGRALPPLMRGLVRVPPKSIEDTAAVLRQALDGKDENGRRRVLLTLVRTKAADVLGYRAPADIDADQGFLDSGFDSLTAVELRNHLAAATGLRLPSTLLFSHSTPRALAKQLSEELPGENRTELDDAVTAQDVLALVERELGITDRGVA</sequence>
<evidence type="ECO:0000256" key="8">
    <source>
        <dbReference type="ARBA" id="ARBA00023268"/>
    </source>
</evidence>
<keyword evidence="6" id="KW-0677">Repeat</keyword>
<dbReference type="InterPro" id="IPR020806">
    <property type="entry name" value="PKS_PP-bd"/>
</dbReference>
<evidence type="ECO:0000256" key="5">
    <source>
        <dbReference type="ARBA" id="ARBA00022679"/>
    </source>
</evidence>
<dbReference type="CDD" id="cd00833">
    <property type="entry name" value="PKS"/>
    <property type="match status" value="1"/>
</dbReference>
<evidence type="ECO:0000256" key="4">
    <source>
        <dbReference type="ARBA" id="ARBA00022553"/>
    </source>
</evidence>